<feature type="domain" description="Glycosyl hydrolase family 13 catalytic" evidence="3">
    <location>
        <begin position="24"/>
        <end position="403"/>
    </location>
</feature>
<dbReference type="InterPro" id="IPR006047">
    <property type="entry name" value="GH13_cat_dom"/>
</dbReference>
<name>A0AB38YC29_9GAMM</name>
<protein>
    <submittedName>
        <fullName evidence="4">Glycoside hydrolase family 13 protein</fullName>
    </submittedName>
</protein>
<dbReference type="GO" id="GO:0016798">
    <property type="term" value="F:hydrolase activity, acting on glycosyl bonds"/>
    <property type="evidence" value="ECO:0007669"/>
    <property type="project" value="UniProtKB-KW"/>
</dbReference>
<proteinExistence type="predicted"/>
<keyword evidence="1 4" id="KW-0378">Hydrolase</keyword>
<dbReference type="RefSeq" id="WP_304994220.1">
    <property type="nucleotide sequence ID" value="NZ_CP101717.1"/>
</dbReference>
<evidence type="ECO:0000256" key="1">
    <source>
        <dbReference type="ARBA" id="ARBA00022801"/>
    </source>
</evidence>
<dbReference type="PANTHER" id="PTHR10357:SF210">
    <property type="entry name" value="MALTODEXTRIN GLUCOSIDASE"/>
    <property type="match status" value="1"/>
</dbReference>
<dbReference type="CDD" id="cd11338">
    <property type="entry name" value="AmyAc_CMD"/>
    <property type="match status" value="1"/>
</dbReference>
<dbReference type="InterPro" id="IPR017853">
    <property type="entry name" value="GH"/>
</dbReference>
<sequence length="475" mass="54174">MSTKTSATPEIITPEWVKDAIFYQIFPDRFARSSRAPELPGIQFKPWGTPAAEQGYQGGDLYGIIDQLDYLKALGINALYLNPIFSSASNHRYHTFDYFQVDPLLGGNEAFTELLAEAHQRDIKVVLDGVFNHASRGFWAFHHILENGPDSPYVDWFHIKDWPLNPYPRHGEEELNYHGWWDLPALPKFNTDNPGVRAYLFEVAEYWVRQGIDGWRLDVPHEIEDDSFWREFRQRVKAINPEAYIVGEIWDKADHWLQGDQYDAVMNYPLGTAALSFFGADSLRLDYKQNHLDYTPETAPSMAKRASTVLEWYSWPVTQVQLNMLDSHDMPRALWLVQGDKTALMQALAFVLTMPGAPCIYYGTEVGMTGGNDPDCREAFPWHQPEVMDVSMREQVTLLCHARHQWPILRRGNVALSALNDDVLLATRVLGDQQAWVVYNRTDQPLSRALLSGVVPESAAEQVLLGEQAVVLYTA</sequence>
<evidence type="ECO:0000259" key="3">
    <source>
        <dbReference type="SMART" id="SM00642"/>
    </source>
</evidence>
<dbReference type="PANTHER" id="PTHR10357">
    <property type="entry name" value="ALPHA-AMYLASE FAMILY MEMBER"/>
    <property type="match status" value="1"/>
</dbReference>
<gene>
    <name evidence="4" type="ORF">NFC81_09345</name>
</gene>
<dbReference type="EMBL" id="CP101717">
    <property type="protein sequence ID" value="WLD56934.1"/>
    <property type="molecule type" value="Genomic_DNA"/>
</dbReference>
<dbReference type="SUPFAM" id="SSF51445">
    <property type="entry name" value="(Trans)glycosidases"/>
    <property type="match status" value="1"/>
</dbReference>
<dbReference type="SMART" id="SM00642">
    <property type="entry name" value="Aamy"/>
    <property type="match status" value="1"/>
</dbReference>
<evidence type="ECO:0000256" key="2">
    <source>
        <dbReference type="ARBA" id="ARBA00023295"/>
    </source>
</evidence>
<reference evidence="4" key="1">
    <citation type="submission" date="2022-07" db="EMBL/GenBank/DDBJ databases">
        <title>Complete genome sequence of Salinispirillum sp. LH10-3-1 capable of multiple carbohydrate inversion isolated from a soda lake.</title>
        <authorList>
            <person name="Liu J."/>
            <person name="Zhai Y."/>
            <person name="Zhang H."/>
            <person name="Yang H."/>
            <person name="Qu J."/>
            <person name="Li J."/>
        </authorList>
    </citation>
    <scope>NUCLEOTIDE SEQUENCE</scope>
    <source>
        <strain evidence="4">LH 10-3-1</strain>
    </source>
</reference>
<dbReference type="GO" id="GO:0005975">
    <property type="term" value="P:carbohydrate metabolic process"/>
    <property type="evidence" value="ECO:0007669"/>
    <property type="project" value="InterPro"/>
</dbReference>
<dbReference type="Pfam" id="PF00128">
    <property type="entry name" value="Alpha-amylase"/>
    <property type="match status" value="1"/>
</dbReference>
<dbReference type="AlphaFoldDB" id="A0AB38YC29"/>
<organism evidence="4">
    <name type="scientific">Salinispirillum sp. LH 10-3-1</name>
    <dbReference type="NCBI Taxonomy" id="2952525"/>
    <lineage>
        <taxon>Bacteria</taxon>
        <taxon>Pseudomonadati</taxon>
        <taxon>Pseudomonadota</taxon>
        <taxon>Gammaproteobacteria</taxon>
        <taxon>Oceanospirillales</taxon>
        <taxon>Saccharospirillaceae</taxon>
        <taxon>Salinispirillum</taxon>
    </lineage>
</organism>
<evidence type="ECO:0000313" key="4">
    <source>
        <dbReference type="EMBL" id="WLD56934.1"/>
    </source>
</evidence>
<dbReference type="Gene3D" id="3.20.20.80">
    <property type="entry name" value="Glycosidases"/>
    <property type="match status" value="1"/>
</dbReference>
<accession>A0AB38YC29</accession>
<keyword evidence="2" id="KW-0326">Glycosidase</keyword>